<dbReference type="AlphaFoldDB" id="A0A8C6Z8R5"/>
<dbReference type="Proteomes" id="UP000694420">
    <property type="component" value="Unplaced"/>
</dbReference>
<sequence>VVLTRLKEKNSDLAEVEVDEVLCLMGHVASEVPSHDAVDFMNIMLQTSIYLLYVSCDVLLDVVLLEGLRGTLHSILLHLLRHVRILDDSLSVTHGCLHSAKTSEICWGPCQS</sequence>
<protein>
    <recommendedName>
        <fullName evidence="3">Dynein light chain</fullName>
    </recommendedName>
</protein>
<keyword evidence="2" id="KW-1185">Reference proteome</keyword>
<proteinExistence type="predicted"/>
<evidence type="ECO:0000313" key="2">
    <source>
        <dbReference type="Proteomes" id="UP000694420"/>
    </source>
</evidence>
<name>A0A8C6Z8R5_NOTPE</name>
<reference evidence="1" key="1">
    <citation type="submission" date="2025-08" db="UniProtKB">
        <authorList>
            <consortium name="Ensembl"/>
        </authorList>
    </citation>
    <scope>IDENTIFICATION</scope>
</reference>
<evidence type="ECO:0008006" key="3">
    <source>
        <dbReference type="Google" id="ProtNLM"/>
    </source>
</evidence>
<dbReference type="PANTHER" id="PTHR48424:SF3">
    <property type="entry name" value="DYNEIN LIGHT CHAIN-RELATED"/>
    <property type="match status" value="1"/>
</dbReference>
<reference evidence="1" key="2">
    <citation type="submission" date="2025-09" db="UniProtKB">
        <authorList>
            <consortium name="Ensembl"/>
        </authorList>
    </citation>
    <scope>IDENTIFICATION</scope>
</reference>
<organism evidence="1 2">
    <name type="scientific">Nothoprocta perdicaria</name>
    <name type="common">Chilean tinamou</name>
    <name type="synonym">Crypturus perdicarius</name>
    <dbReference type="NCBI Taxonomy" id="30464"/>
    <lineage>
        <taxon>Eukaryota</taxon>
        <taxon>Metazoa</taxon>
        <taxon>Chordata</taxon>
        <taxon>Craniata</taxon>
        <taxon>Vertebrata</taxon>
        <taxon>Euteleostomi</taxon>
        <taxon>Archelosauria</taxon>
        <taxon>Archosauria</taxon>
        <taxon>Dinosauria</taxon>
        <taxon>Saurischia</taxon>
        <taxon>Theropoda</taxon>
        <taxon>Coelurosauria</taxon>
        <taxon>Aves</taxon>
        <taxon>Palaeognathae</taxon>
        <taxon>Tinamiformes</taxon>
        <taxon>Tinamidae</taxon>
        <taxon>Nothoprocta</taxon>
    </lineage>
</organism>
<accession>A0A8C6Z8R5</accession>
<dbReference type="Ensembl" id="ENSNPET00000008927.1">
    <property type="protein sequence ID" value="ENSNPEP00000008708.1"/>
    <property type="gene ID" value="ENSNPEG00000006554.1"/>
</dbReference>
<dbReference type="PANTHER" id="PTHR48424">
    <property type="entry name" value="DYNEIN LIGHT CHAIN-RELATED"/>
    <property type="match status" value="1"/>
</dbReference>
<evidence type="ECO:0000313" key="1">
    <source>
        <dbReference type="Ensembl" id="ENSNPEP00000008708.1"/>
    </source>
</evidence>